<dbReference type="Gene3D" id="3.30.300.30">
    <property type="match status" value="1"/>
</dbReference>
<dbReference type="GO" id="GO:0009234">
    <property type="term" value="P:menaquinone biosynthetic process"/>
    <property type="evidence" value="ECO:0007669"/>
    <property type="project" value="UniProtKB-KW"/>
</dbReference>
<dbReference type="GO" id="GO:0006631">
    <property type="term" value="P:fatty acid metabolic process"/>
    <property type="evidence" value="ECO:0007669"/>
    <property type="project" value="TreeGrafter"/>
</dbReference>
<dbReference type="PANTHER" id="PTHR43201">
    <property type="entry name" value="ACYL-COA SYNTHETASE"/>
    <property type="match status" value="1"/>
</dbReference>
<evidence type="ECO:0000313" key="10">
    <source>
        <dbReference type="Proteomes" id="UP001155027"/>
    </source>
</evidence>
<organism evidence="9 10">
    <name type="scientific">Salinibacter ruber</name>
    <dbReference type="NCBI Taxonomy" id="146919"/>
    <lineage>
        <taxon>Bacteria</taxon>
        <taxon>Pseudomonadati</taxon>
        <taxon>Rhodothermota</taxon>
        <taxon>Rhodothermia</taxon>
        <taxon>Rhodothermales</taxon>
        <taxon>Salinibacteraceae</taxon>
        <taxon>Salinibacter</taxon>
    </lineage>
</organism>
<evidence type="ECO:0000256" key="2">
    <source>
        <dbReference type="ARBA" id="ARBA00022428"/>
    </source>
</evidence>
<evidence type="ECO:0000256" key="6">
    <source>
        <dbReference type="SAM" id="MobiDB-lite"/>
    </source>
</evidence>
<dbReference type="InterPro" id="IPR010192">
    <property type="entry name" value="MenE"/>
</dbReference>
<keyword evidence="5" id="KW-0067">ATP-binding</keyword>
<dbReference type="GO" id="GO:0008756">
    <property type="term" value="F:o-succinylbenzoate-CoA ligase activity"/>
    <property type="evidence" value="ECO:0007669"/>
    <property type="project" value="UniProtKB-EC"/>
</dbReference>
<dbReference type="PANTHER" id="PTHR43201:SF8">
    <property type="entry name" value="ACYL-COA SYNTHETASE FAMILY MEMBER 3"/>
    <property type="match status" value="1"/>
</dbReference>
<evidence type="ECO:0000256" key="1">
    <source>
        <dbReference type="ARBA" id="ARBA00006432"/>
    </source>
</evidence>
<keyword evidence="2" id="KW-0474">Menaquinone biosynthesis</keyword>
<dbReference type="RefSeq" id="WP_259079418.1">
    <property type="nucleotide sequence ID" value="NZ_JANUAU010000002.1"/>
</dbReference>
<dbReference type="AlphaFoldDB" id="A0A9X2PXM4"/>
<evidence type="ECO:0000256" key="4">
    <source>
        <dbReference type="ARBA" id="ARBA00022741"/>
    </source>
</evidence>
<dbReference type="SUPFAM" id="SSF56801">
    <property type="entry name" value="Acetyl-CoA synthetase-like"/>
    <property type="match status" value="1"/>
</dbReference>
<comment type="caution">
    <text evidence="9">The sequence shown here is derived from an EMBL/GenBank/DDBJ whole genome shotgun (WGS) entry which is preliminary data.</text>
</comment>
<feature type="domain" description="AMP-binding enzyme C-terminal" evidence="8">
    <location>
        <begin position="389"/>
        <end position="453"/>
    </location>
</feature>
<dbReference type="EC" id="6.2.1.26" evidence="9"/>
<dbReference type="Gene3D" id="3.40.50.12780">
    <property type="entry name" value="N-terminal domain of ligase-like"/>
    <property type="match status" value="1"/>
</dbReference>
<accession>A0A9X2PXM4</accession>
<evidence type="ECO:0000256" key="5">
    <source>
        <dbReference type="ARBA" id="ARBA00022840"/>
    </source>
</evidence>
<gene>
    <name evidence="9" type="ORF">GGP71_000566</name>
</gene>
<dbReference type="InterPro" id="IPR042099">
    <property type="entry name" value="ANL_N_sf"/>
</dbReference>
<feature type="domain" description="AMP-dependent synthetase/ligase" evidence="7">
    <location>
        <begin position="14"/>
        <end position="326"/>
    </location>
</feature>
<comment type="similarity">
    <text evidence="1">Belongs to the ATP-dependent AMP-binding enzyme family.</text>
</comment>
<keyword evidence="4" id="KW-0547">Nucleotide-binding</keyword>
<dbReference type="InterPro" id="IPR000873">
    <property type="entry name" value="AMP-dep_synth/lig_dom"/>
</dbReference>
<name>A0A9X2PXM4_9BACT</name>
<dbReference type="Proteomes" id="UP001155027">
    <property type="component" value="Unassembled WGS sequence"/>
</dbReference>
<dbReference type="Pfam" id="PF13193">
    <property type="entry name" value="AMP-binding_C"/>
    <property type="match status" value="1"/>
</dbReference>
<keyword evidence="3 9" id="KW-0436">Ligase</keyword>
<proteinExistence type="inferred from homology"/>
<dbReference type="GO" id="GO:0031956">
    <property type="term" value="F:medium-chain fatty acid-CoA ligase activity"/>
    <property type="evidence" value="ECO:0007669"/>
    <property type="project" value="TreeGrafter"/>
</dbReference>
<reference evidence="9" key="1">
    <citation type="submission" date="2022-08" db="EMBL/GenBank/DDBJ databases">
        <title>Genomic Encyclopedia of Type Strains, Phase V (KMG-V): Genome sequencing to study the core and pangenomes of soil and plant-associated prokaryotes.</title>
        <authorList>
            <person name="Whitman W."/>
        </authorList>
    </citation>
    <scope>NUCLEOTIDE SEQUENCE</scope>
    <source>
        <strain evidence="9">0</strain>
    </source>
</reference>
<dbReference type="InterPro" id="IPR045851">
    <property type="entry name" value="AMP-bd_C_sf"/>
</dbReference>
<evidence type="ECO:0000259" key="7">
    <source>
        <dbReference type="Pfam" id="PF00501"/>
    </source>
</evidence>
<evidence type="ECO:0000259" key="8">
    <source>
        <dbReference type="Pfam" id="PF13193"/>
    </source>
</evidence>
<dbReference type="InterPro" id="IPR025110">
    <property type="entry name" value="AMP-bd_C"/>
</dbReference>
<evidence type="ECO:0000256" key="3">
    <source>
        <dbReference type="ARBA" id="ARBA00022598"/>
    </source>
</evidence>
<dbReference type="GO" id="GO:0005524">
    <property type="term" value="F:ATP binding"/>
    <property type="evidence" value="ECO:0007669"/>
    <property type="project" value="UniProtKB-KW"/>
</dbReference>
<dbReference type="CDD" id="cd17630">
    <property type="entry name" value="OSB_MenE-like"/>
    <property type="match status" value="1"/>
</dbReference>
<dbReference type="EMBL" id="JANUAU010000002">
    <property type="protein sequence ID" value="MCS3676659.1"/>
    <property type="molecule type" value="Genomic_DNA"/>
</dbReference>
<dbReference type="NCBIfam" id="TIGR01923">
    <property type="entry name" value="menE"/>
    <property type="match status" value="1"/>
</dbReference>
<feature type="region of interest" description="Disordered" evidence="6">
    <location>
        <begin position="286"/>
        <end position="306"/>
    </location>
</feature>
<feature type="compositionally biased region" description="Polar residues" evidence="6">
    <location>
        <begin position="286"/>
        <end position="302"/>
    </location>
</feature>
<protein>
    <submittedName>
        <fullName evidence="9">O-succinylbenzoic acid--CoA ligase</fullName>
        <ecNumber evidence="9">6.2.1.26</ecNumber>
    </submittedName>
</protein>
<dbReference type="Pfam" id="PF00501">
    <property type="entry name" value="AMP-binding"/>
    <property type="match status" value="1"/>
</dbReference>
<evidence type="ECO:0000313" key="9">
    <source>
        <dbReference type="EMBL" id="MCS3676659.1"/>
    </source>
</evidence>
<sequence length="475" mass="51222">MAAGPHVPCPIHCHAQARPDALALWTPDRRWTYAALDAAVAATGRHLRERGWADGARVALRLPRGPAFVVLLWALWREGAVAAPISTRLPDVEAWRATSRLHARGLITRNREALKEGDGGADAVPPESIVVRNATSRPASTARSIRRRATILFTSGSTGRPTAVLHSWANHLYSAKGANANVPLRAGDRWLLSLPLYHVGGLAILVRCALAGAAVAVPGRDASVSEAVATTGATHLSLVPTQLRRLLDARQGRAPERVRAVLVGGGPIPSGLLRRGSDRGWPLHTSYGSTEMGSQITTTSPGASRADLQTAGRRLPHRRVRIAEDGHILVAGPSLCVGVVEGDTIRDPREDGWYPTGDVGHFDAQGRLHVQGRVDRQFVSGGENIQPEEIEAALERVDEIERAVVVAVPHEAYGHRPVAFVRTRGPLRPDAWRQTLSTSLPKFKLPDAIRSLPEAAVDGQLKVDHEALRQRARRG</sequence>